<evidence type="ECO:0000313" key="2">
    <source>
        <dbReference type="EMBL" id="KAF1047483.1"/>
    </source>
</evidence>
<dbReference type="InterPro" id="IPR027417">
    <property type="entry name" value="P-loop_NTPase"/>
</dbReference>
<proteinExistence type="predicted"/>
<accession>A0A7V8JVH7</accession>
<evidence type="ECO:0000259" key="1">
    <source>
        <dbReference type="Pfam" id="PF13521"/>
    </source>
</evidence>
<dbReference type="Proteomes" id="UP000462435">
    <property type="component" value="Unassembled WGS sequence"/>
</dbReference>
<comment type="caution">
    <text evidence="2">The sequence shown here is derived from an EMBL/GenBank/DDBJ whole genome shotgun (WGS) entry which is preliminary data.</text>
</comment>
<organism evidence="2 3">
    <name type="scientific">Herbaspirillum frisingense</name>
    <dbReference type="NCBI Taxonomy" id="92645"/>
    <lineage>
        <taxon>Bacteria</taxon>
        <taxon>Pseudomonadati</taxon>
        <taxon>Pseudomonadota</taxon>
        <taxon>Betaproteobacteria</taxon>
        <taxon>Burkholderiales</taxon>
        <taxon>Oxalobacteraceae</taxon>
        <taxon>Herbaspirillum</taxon>
    </lineage>
</organism>
<dbReference type="InterPro" id="IPR038727">
    <property type="entry name" value="NadR/Ttd14_AAA_dom"/>
</dbReference>
<reference evidence="3" key="1">
    <citation type="journal article" date="2020" name="MBio">
        <title>Horizontal gene transfer to a defensive symbiont with a reduced genome amongst a multipartite beetle microbiome.</title>
        <authorList>
            <person name="Waterworth S.C."/>
            <person name="Florez L.V."/>
            <person name="Rees E.R."/>
            <person name="Hertweck C."/>
            <person name="Kaltenpoth M."/>
            <person name="Kwan J.C."/>
        </authorList>
    </citation>
    <scope>NUCLEOTIDE SEQUENCE [LARGE SCALE GENOMIC DNA]</scope>
</reference>
<evidence type="ECO:0000313" key="3">
    <source>
        <dbReference type="Proteomes" id="UP000462435"/>
    </source>
</evidence>
<dbReference type="AlphaFoldDB" id="A0A7V8JVH7"/>
<protein>
    <recommendedName>
        <fullName evidence="1">NadR/Ttd14 AAA domain-containing protein</fullName>
    </recommendedName>
</protein>
<dbReference type="SUPFAM" id="SSF52540">
    <property type="entry name" value="P-loop containing nucleoside triphosphate hydrolases"/>
    <property type="match status" value="1"/>
</dbReference>
<dbReference type="Gene3D" id="3.40.50.300">
    <property type="entry name" value="P-loop containing nucleotide triphosphate hydrolases"/>
    <property type="match status" value="1"/>
</dbReference>
<sequence length="201" mass="22200">MQEAFEPAGDEVFRMNHFHILTGGPGAGKTTLLAALQEAGYGVKEEVGRDVIRRQMAAGGDALPWKDSLAFSAEMLAAELRLHEAHAGQGAPVFCDRGIPDVLGYMQLEGLDRLPQAARLLARANQAARQWRYAEPIFILPPWREIYETDHERRQDWATAVATHDAVKAVYAALGYRLLEVPPGSPAQRKDHVLAQLKRPA</sequence>
<feature type="domain" description="NadR/Ttd14 AAA" evidence="1">
    <location>
        <begin position="20"/>
        <end position="189"/>
    </location>
</feature>
<dbReference type="EMBL" id="WNDX01000011">
    <property type="protein sequence ID" value="KAF1047483.1"/>
    <property type="molecule type" value="Genomic_DNA"/>
</dbReference>
<name>A0A7V8JVH7_9BURK</name>
<dbReference type="Pfam" id="PF13521">
    <property type="entry name" value="AAA_28"/>
    <property type="match status" value="1"/>
</dbReference>
<gene>
    <name evidence="2" type="ORF">GAK35_00646</name>
</gene>